<keyword evidence="2" id="KW-0472">Membrane</keyword>
<dbReference type="Proteomes" id="UP000196320">
    <property type="component" value="Unassembled WGS sequence"/>
</dbReference>
<dbReference type="RefSeq" id="WP_087129697.1">
    <property type="nucleotide sequence ID" value="NZ_FUKO01000006.1"/>
</dbReference>
<feature type="transmembrane region" description="Helical" evidence="2">
    <location>
        <begin position="180"/>
        <end position="201"/>
    </location>
</feature>
<dbReference type="AlphaFoldDB" id="A0A1R4IDJ5"/>
<evidence type="ECO:0000256" key="2">
    <source>
        <dbReference type="SAM" id="Phobius"/>
    </source>
</evidence>
<feature type="domain" description="DUF8094" evidence="3">
    <location>
        <begin position="314"/>
        <end position="611"/>
    </location>
</feature>
<evidence type="ECO:0000313" key="5">
    <source>
        <dbReference type="Proteomes" id="UP000196320"/>
    </source>
</evidence>
<proteinExistence type="predicted"/>
<feature type="transmembrane region" description="Helical" evidence="2">
    <location>
        <begin position="267"/>
        <end position="283"/>
    </location>
</feature>
<organism evidence="4 5">
    <name type="scientific">Microbacterium esteraromaticum</name>
    <dbReference type="NCBI Taxonomy" id="57043"/>
    <lineage>
        <taxon>Bacteria</taxon>
        <taxon>Bacillati</taxon>
        <taxon>Actinomycetota</taxon>
        <taxon>Actinomycetes</taxon>
        <taxon>Micrococcales</taxon>
        <taxon>Microbacteriaceae</taxon>
        <taxon>Microbacterium</taxon>
    </lineage>
</organism>
<sequence length="617" mass="65543">MRFVWAVVAFVLATVLIGAGIAQRTIFMGPSEQRLELTVDHPEPYVLVDADVLRSHEGLQTLLVRGTGDIFVAYGRTSDMTSWLSDTAYTHVAMTKSDKVKSTHVDAELAPADGGETSGRNPAGSDLWLDSFADEGSLVAEMQLPAGNSVLIARDGVEPAPTDILLSWGLDTRTPLAGPLMVAGAVMLAVGLVLYILAIRYQRRGRGPRRKGPGPLPETQPIGIAGAPTREQLDSPQPAQDAPEGSEPTQDPNGTGRAERTASARRIAFALPALALTAVLATGCSPESWPQFGAETPTPTPTPTVVAPENQKPPVVGEKQGQRIVTEIAATLEKADADLDADLAATRLTGTAMDARRTEYTLRDKIAERSGALIAPRDKIKIQLPEATESWPRSVLVLTVSEKDETVPPVLLTMTQADPWSNYRIAEMAEMPASGQFPNVAPGWLGTTRVPAESAFLSLPPAELGTAFADFVDAGDKSEYADRFDEVSLKLADTLRESRANVVKGLADKGAAKTSKATFDLAPTDQEPFSMATLDSGAVVAVSVTDSETVAPTTSDAVIRFGENAEAKALTGAKESAKGVVTTYGLQLFFAVPAQGSNEQIRLLAYHQDLLSVKVIK</sequence>
<keyword evidence="2" id="KW-0812">Transmembrane</keyword>
<dbReference type="Pfam" id="PF26366">
    <property type="entry name" value="DUF8094"/>
    <property type="match status" value="1"/>
</dbReference>
<feature type="region of interest" description="Disordered" evidence="1">
    <location>
        <begin position="205"/>
        <end position="261"/>
    </location>
</feature>
<evidence type="ECO:0000256" key="1">
    <source>
        <dbReference type="SAM" id="MobiDB-lite"/>
    </source>
</evidence>
<dbReference type="EMBL" id="FUKO01000006">
    <property type="protein sequence ID" value="SJN17816.1"/>
    <property type="molecule type" value="Genomic_DNA"/>
</dbReference>
<protein>
    <recommendedName>
        <fullName evidence="3">DUF8094 domain-containing protein</fullName>
    </recommendedName>
</protein>
<evidence type="ECO:0000313" key="4">
    <source>
        <dbReference type="EMBL" id="SJN17816.1"/>
    </source>
</evidence>
<keyword evidence="2" id="KW-1133">Transmembrane helix</keyword>
<dbReference type="OrthoDB" id="3265533at2"/>
<evidence type="ECO:0000259" key="3">
    <source>
        <dbReference type="Pfam" id="PF26366"/>
    </source>
</evidence>
<dbReference type="InterPro" id="IPR058407">
    <property type="entry name" value="DUF8094"/>
</dbReference>
<name>A0A1R4IDJ5_9MICO</name>
<gene>
    <name evidence="4" type="ORF">FM104_01510</name>
</gene>
<keyword evidence="5" id="KW-1185">Reference proteome</keyword>
<feature type="region of interest" description="Disordered" evidence="1">
    <location>
        <begin position="290"/>
        <end position="317"/>
    </location>
</feature>
<reference evidence="4 5" key="1">
    <citation type="submission" date="2017-02" db="EMBL/GenBank/DDBJ databases">
        <authorList>
            <person name="Peterson S.W."/>
        </authorList>
    </citation>
    <scope>NUCLEOTIDE SEQUENCE [LARGE SCALE GENOMIC DNA]</scope>
    <source>
        <strain evidence="4 5">B Mb 05.01</strain>
    </source>
</reference>
<accession>A0A1R4IDJ5</accession>